<organism evidence="2 3">
    <name type="scientific">Nocardioides marmoriginsengisoli</name>
    <dbReference type="NCBI Taxonomy" id="661483"/>
    <lineage>
        <taxon>Bacteria</taxon>
        <taxon>Bacillati</taxon>
        <taxon>Actinomycetota</taxon>
        <taxon>Actinomycetes</taxon>
        <taxon>Propionibacteriales</taxon>
        <taxon>Nocardioidaceae</taxon>
        <taxon>Nocardioides</taxon>
    </lineage>
</organism>
<dbReference type="Pfam" id="PF00561">
    <property type="entry name" value="Abhydrolase_1"/>
    <property type="match status" value="1"/>
</dbReference>
<dbReference type="InterPro" id="IPR029058">
    <property type="entry name" value="AB_hydrolase_fold"/>
</dbReference>
<dbReference type="SUPFAM" id="SSF53474">
    <property type="entry name" value="alpha/beta-Hydrolases"/>
    <property type="match status" value="1"/>
</dbReference>
<gene>
    <name evidence="2" type="ORF">EFK50_18430</name>
</gene>
<dbReference type="GO" id="GO:0016787">
    <property type="term" value="F:hydrolase activity"/>
    <property type="evidence" value="ECO:0007669"/>
    <property type="project" value="UniProtKB-KW"/>
</dbReference>
<evidence type="ECO:0000313" key="3">
    <source>
        <dbReference type="Proteomes" id="UP000267128"/>
    </source>
</evidence>
<dbReference type="AlphaFoldDB" id="A0A3N0CCZ5"/>
<keyword evidence="2" id="KW-0378">Hydrolase</keyword>
<dbReference type="InterPro" id="IPR000073">
    <property type="entry name" value="AB_hydrolase_1"/>
</dbReference>
<feature type="domain" description="AB hydrolase-1" evidence="1">
    <location>
        <begin position="97"/>
        <end position="166"/>
    </location>
</feature>
<proteinExistence type="predicted"/>
<evidence type="ECO:0000313" key="2">
    <source>
        <dbReference type="EMBL" id="RNL61334.1"/>
    </source>
</evidence>
<dbReference type="PANTHER" id="PTHR37946:SF1">
    <property type="entry name" value="SLL1969 PROTEIN"/>
    <property type="match status" value="1"/>
</dbReference>
<dbReference type="Gene3D" id="3.40.50.1820">
    <property type="entry name" value="alpha/beta hydrolase"/>
    <property type="match status" value="1"/>
</dbReference>
<dbReference type="PANTHER" id="PTHR37946">
    <property type="entry name" value="SLL1969 PROTEIN"/>
    <property type="match status" value="1"/>
</dbReference>
<sequence>MGDFLKPEGFAGPQGLRALTREGSVLGEAGRFVRRAASDRISRSALPYASHHRPAAAEPVLLIPGFMAGDATLAPMALMLRGAGYRTYRAHIHVNAGCTREAADRLERRIEAIAEQRGRKVSIVGHSLGGMLARALAGRRPDLIHGIVSMGSPMLAPGAVHEVLARDAEMLTRLTRAGLGGLMSEDCIAGECARSSFEETHAPLDPEIGFTAIYSRRDGIVDWRACIDPVAIPVEVTASHVGMALDPLVFDAVRAALEGQLAVRTARSRATRETARSEAALLRPVAHS</sequence>
<protein>
    <submittedName>
        <fullName evidence="2">Alpha/beta fold hydrolase</fullName>
    </submittedName>
</protein>
<accession>A0A3N0CCZ5</accession>
<dbReference type="Proteomes" id="UP000267128">
    <property type="component" value="Unassembled WGS sequence"/>
</dbReference>
<dbReference type="EMBL" id="RJSE01000008">
    <property type="protein sequence ID" value="RNL61334.1"/>
    <property type="molecule type" value="Genomic_DNA"/>
</dbReference>
<evidence type="ECO:0000259" key="1">
    <source>
        <dbReference type="Pfam" id="PF00561"/>
    </source>
</evidence>
<comment type="caution">
    <text evidence="2">The sequence shown here is derived from an EMBL/GenBank/DDBJ whole genome shotgun (WGS) entry which is preliminary data.</text>
</comment>
<reference evidence="2 3" key="1">
    <citation type="submission" date="2018-11" db="EMBL/GenBank/DDBJ databases">
        <authorList>
            <person name="Li F."/>
        </authorList>
    </citation>
    <scope>NUCLEOTIDE SEQUENCE [LARGE SCALE GENOMIC DNA]</scope>
    <source>
        <strain evidence="2 3">Gsoil 097</strain>
    </source>
</reference>
<keyword evidence="3" id="KW-1185">Reference proteome</keyword>
<name>A0A3N0CCZ5_9ACTN</name>